<evidence type="ECO:0000313" key="4">
    <source>
        <dbReference type="EMBL" id="EFO61904.1"/>
    </source>
</evidence>
<dbReference type="VEuPathDB" id="GiardiaDB:GLP15_4149"/>
<evidence type="ECO:0000259" key="3">
    <source>
        <dbReference type="PROSITE" id="PS00652"/>
    </source>
</evidence>
<dbReference type="Proteomes" id="UP000008974">
    <property type="component" value="Unassembled WGS sequence"/>
</dbReference>
<dbReference type="EMBL" id="ACVC01000200">
    <property type="protein sequence ID" value="EFO61904.1"/>
    <property type="molecule type" value="Genomic_DNA"/>
</dbReference>
<dbReference type="PROSITE" id="PS00652">
    <property type="entry name" value="TNFR_NGFR_1"/>
    <property type="match status" value="1"/>
</dbReference>
<evidence type="ECO:0000256" key="2">
    <source>
        <dbReference type="SAM" id="Phobius"/>
    </source>
</evidence>
<keyword evidence="2" id="KW-0812">Transmembrane</keyword>
<dbReference type="SUPFAM" id="SSF57184">
    <property type="entry name" value="Growth factor receptor domain"/>
    <property type="match status" value="4"/>
</dbReference>
<feature type="region of interest" description="Disordered" evidence="1">
    <location>
        <begin position="24"/>
        <end position="74"/>
    </location>
</feature>
<feature type="domain" description="TNFR-Cys" evidence="3">
    <location>
        <begin position="167"/>
        <end position="202"/>
    </location>
</feature>
<dbReference type="OrthoDB" id="300641at2759"/>
<evidence type="ECO:0000256" key="1">
    <source>
        <dbReference type="SAM" id="MobiDB-lite"/>
    </source>
</evidence>
<organism evidence="4 5">
    <name type="scientific">Giardia intestinalis (strain P15)</name>
    <name type="common">Giardia lamblia</name>
    <dbReference type="NCBI Taxonomy" id="658858"/>
    <lineage>
        <taxon>Eukaryota</taxon>
        <taxon>Metamonada</taxon>
        <taxon>Diplomonadida</taxon>
        <taxon>Hexamitidae</taxon>
        <taxon>Giardiinae</taxon>
        <taxon>Giardia</taxon>
    </lineage>
</organism>
<protein>
    <submittedName>
        <fullName evidence="4">High cysteine membrane protein Group 5</fullName>
    </submittedName>
</protein>
<keyword evidence="2" id="KW-1133">Transmembrane helix</keyword>
<dbReference type="InterPro" id="IPR000742">
    <property type="entry name" value="EGF"/>
</dbReference>
<dbReference type="InterPro" id="IPR009030">
    <property type="entry name" value="Growth_fac_rcpt_cys_sf"/>
</dbReference>
<dbReference type="Gene3D" id="2.10.220.10">
    <property type="entry name" value="Hormone Receptor, Insulin-like Growth Factor Receptor 1, Chain A, domain 2"/>
    <property type="match status" value="2"/>
</dbReference>
<evidence type="ECO:0000313" key="5">
    <source>
        <dbReference type="Proteomes" id="UP000008974"/>
    </source>
</evidence>
<keyword evidence="2" id="KW-0472">Membrane</keyword>
<dbReference type="InterPro" id="IPR052798">
    <property type="entry name" value="Giardia_VSA"/>
</dbReference>
<reference evidence="4 5" key="1">
    <citation type="journal article" date="2010" name="BMC Genomics">
        <title>Genome analysis and comparative genomics of a Giardia intestinalis assemblage E isolate.</title>
        <authorList>
            <person name="Jerlstrom-Hultqvist J."/>
            <person name="Franzen O."/>
            <person name="Ankarklev J."/>
            <person name="Xu F."/>
            <person name="Nohynkova E."/>
            <person name="Andersson J.O."/>
            <person name="Svard S.G."/>
            <person name="Andersson B."/>
        </authorList>
    </citation>
    <scope>NUCLEOTIDE SEQUENCE [LARGE SCALE GENOMIC DNA]</scope>
    <source>
        <strain evidence="4 5">P15</strain>
    </source>
</reference>
<dbReference type="PANTHER" id="PTHR23275:SF100">
    <property type="entry name" value="EGF-LIKE DOMAIN-CONTAINING PROTEIN"/>
    <property type="match status" value="1"/>
</dbReference>
<accession>E1F6J0</accession>
<feature type="compositionally biased region" description="Pro residues" evidence="1">
    <location>
        <begin position="53"/>
        <end position="66"/>
    </location>
</feature>
<dbReference type="AlphaFoldDB" id="E1F6J0"/>
<sequence length="786" mass="82836">MPSSAGASLGRWVRGPSLALAVSPVRPGSAPGRLCRRAQASQPQRAGCRVPRPRPLLPEPGGPNPPGLGGRGSPSAETCLTKRFTRTGADKQLLFLLITRAKVKIDTLRQPSMHALVLLVALAAVPLRGGKINCPKNYYLTGSMCVECAAAIKWCVTCTEAGVCTKCAPGAYLDKGFCKPCDPTCERCTGPGKCTACSEAHCRAQDGTCKEPKDLYPGCSKCVHDTGKCMTCAEGYFRSGVGSTPCTKCADNCLSCKSSTECTKAASGYYVDSSTRGPVACAVANCGACTAGGTCTVCKPGYRLSTSSTTTCEICPSNCSTCDSNKCTFCMPGYALTSGGTCQACGSNCAICANSDYQLPGKCLSTGCKPGYYYPSYMTSCVECPTGCDSCYFDHKQVVPVCTQCKGSIQPTVGPNIYGIWCSSPPSVDCTNKGFLENDLCLPCYGSIAGCIECSDRFHCTECLDGYYLHDNLCVYCDDNCLTCETTATNCTDCEAGFVLQNGKCIKVDSVIENCVKAKSASDSAQGCSACRGGFYLTNGMCKKCVENCQICTGASLSECKMGFNGYRYDSSKSALEKCSDADCDICVSSVDQCSTCKVGFYLSSDNNNCIKGQVENCKLYLDNPSSCLECLAGYGVSSDGGRCSPCLEGCKGECTENACMSGECVQGYYFNSDSTCVKCPSGCASCVVTGKETISCERCTSGEVFAISSITGLYCDKLTSNLSSRTAGVISTIVILGLIIVGFIVATPFLIKLAKKRGVRVSRLRSINSGSESHNEFLLEEPDLL</sequence>
<feature type="transmembrane region" description="Helical" evidence="2">
    <location>
        <begin position="728"/>
        <end position="752"/>
    </location>
</feature>
<dbReference type="SMART" id="SM00261">
    <property type="entry name" value="FU"/>
    <property type="match status" value="6"/>
</dbReference>
<dbReference type="InterPro" id="IPR006212">
    <property type="entry name" value="Furin_repeat"/>
</dbReference>
<comment type="caution">
    <text evidence="4">The sequence shown here is derived from an EMBL/GenBank/DDBJ whole genome shotgun (WGS) entry which is preliminary data.</text>
</comment>
<dbReference type="SMART" id="SM00181">
    <property type="entry name" value="EGF"/>
    <property type="match status" value="9"/>
</dbReference>
<dbReference type="PANTHER" id="PTHR23275">
    <property type="entry name" value="CABRIOLET.-RELATED"/>
    <property type="match status" value="1"/>
</dbReference>
<name>E1F6J0_GIAIA</name>
<dbReference type="InterPro" id="IPR001368">
    <property type="entry name" value="TNFR/NGFR_Cys_rich_reg"/>
</dbReference>
<proteinExistence type="predicted"/>
<gene>
    <name evidence="4" type="ORF">GLP15_4149</name>
</gene>